<dbReference type="Proteomes" id="UP000688137">
    <property type="component" value="Unassembled WGS sequence"/>
</dbReference>
<proteinExistence type="predicted"/>
<accession>A0A8S1KF04</accession>
<evidence type="ECO:0000313" key="2">
    <source>
        <dbReference type="Proteomes" id="UP000688137"/>
    </source>
</evidence>
<dbReference type="AlphaFoldDB" id="A0A8S1KF04"/>
<comment type="caution">
    <text evidence="1">The sequence shown here is derived from an EMBL/GenBank/DDBJ whole genome shotgun (WGS) entry which is preliminary data.</text>
</comment>
<dbReference type="EMBL" id="CAJJDM010000017">
    <property type="protein sequence ID" value="CAD8052871.1"/>
    <property type="molecule type" value="Genomic_DNA"/>
</dbReference>
<protein>
    <submittedName>
        <fullName evidence="1">Uncharacterized protein</fullName>
    </submittedName>
</protein>
<organism evidence="1 2">
    <name type="scientific">Paramecium primaurelia</name>
    <dbReference type="NCBI Taxonomy" id="5886"/>
    <lineage>
        <taxon>Eukaryota</taxon>
        <taxon>Sar</taxon>
        <taxon>Alveolata</taxon>
        <taxon>Ciliophora</taxon>
        <taxon>Intramacronucleata</taxon>
        <taxon>Oligohymenophorea</taxon>
        <taxon>Peniculida</taxon>
        <taxon>Parameciidae</taxon>
        <taxon>Paramecium</taxon>
    </lineage>
</organism>
<keyword evidence="2" id="KW-1185">Reference proteome</keyword>
<reference evidence="1" key="1">
    <citation type="submission" date="2021-01" db="EMBL/GenBank/DDBJ databases">
        <authorList>
            <consortium name="Genoscope - CEA"/>
            <person name="William W."/>
        </authorList>
    </citation>
    <scope>NUCLEOTIDE SEQUENCE</scope>
</reference>
<name>A0A8S1KF04_PARPR</name>
<evidence type="ECO:0000313" key="1">
    <source>
        <dbReference type="EMBL" id="CAD8052871.1"/>
    </source>
</evidence>
<gene>
    <name evidence="1" type="ORF">PPRIM_AZ9-3.1.T0200043</name>
</gene>
<sequence>MYFNRQRIYKIDELIKLTNTDQEIMQSELENLKSFKLLIYNEEGNSLKLNQKFQHRSQKIKVQSKKQQAFSLSQKSKTKLQEFKIDQKEIVLDRRVYLESLIVRVLIRKKQMDHKDLFIIKYNFKNQQLLAFIIDIQYLYYQDRIIFIYRNLLFNLSMKSPIQQIAKIQQILD</sequence>